<evidence type="ECO:0000313" key="1">
    <source>
        <dbReference type="EMBL" id="EEZ71738.1"/>
    </source>
</evidence>
<dbReference type="Proteomes" id="UP000003294">
    <property type="component" value="Unassembled WGS sequence"/>
</dbReference>
<proteinExistence type="predicted"/>
<accession>D0W2U1</accession>
<dbReference type="AlphaFoldDB" id="D0W2U1"/>
<dbReference type="EMBL" id="ACDY02000005">
    <property type="protein sequence ID" value="EEZ71738.1"/>
    <property type="molecule type" value="Genomic_DNA"/>
</dbReference>
<reference evidence="1 2" key="1">
    <citation type="submission" date="2009-10" db="EMBL/GenBank/DDBJ databases">
        <authorList>
            <person name="Weinstock G."/>
            <person name="Sodergren E."/>
            <person name="Clifton S."/>
            <person name="Fulton L."/>
            <person name="Fulton B."/>
            <person name="Courtney L."/>
            <person name="Fronick C."/>
            <person name="Harrison M."/>
            <person name="Strong C."/>
            <person name="Farmer C."/>
            <person name="Delahaunty K."/>
            <person name="Markovic C."/>
            <person name="Hall O."/>
            <person name="Minx P."/>
            <person name="Tomlinson C."/>
            <person name="Mitreva M."/>
            <person name="Nelson J."/>
            <person name="Hou S."/>
            <person name="Wollam A."/>
            <person name="Pepin K.H."/>
            <person name="Johnson M."/>
            <person name="Bhonagiri V."/>
            <person name="Nash W.E."/>
            <person name="Warren W."/>
            <person name="Chinwalla A."/>
            <person name="Mardis E.R."/>
            <person name="Wilson R.K."/>
        </authorList>
    </citation>
    <scope>NUCLEOTIDE SEQUENCE [LARGE SCALE GENOMIC DNA]</scope>
    <source>
        <strain evidence="1 2">ATCC 14685</strain>
    </source>
</reference>
<protein>
    <submittedName>
        <fullName evidence="1">Uncharacterized protein</fullName>
    </submittedName>
</protein>
<organism evidence="1 2">
    <name type="scientific">Neisseria cinerea ATCC 14685</name>
    <dbReference type="NCBI Taxonomy" id="546262"/>
    <lineage>
        <taxon>Bacteria</taxon>
        <taxon>Pseudomonadati</taxon>
        <taxon>Pseudomonadota</taxon>
        <taxon>Betaproteobacteria</taxon>
        <taxon>Neisseriales</taxon>
        <taxon>Neisseriaceae</taxon>
        <taxon>Neisseria</taxon>
    </lineage>
</organism>
<comment type="caution">
    <text evidence="1">The sequence shown here is derived from an EMBL/GenBank/DDBJ whole genome shotgun (WGS) entry which is preliminary data.</text>
</comment>
<gene>
    <name evidence="1" type="ORF">NEICINOT_03976</name>
</gene>
<sequence>MVTREVFEPRMRKGKDADYTGKRFQTASFLMPSERRLFRPT</sequence>
<evidence type="ECO:0000313" key="2">
    <source>
        <dbReference type="Proteomes" id="UP000003294"/>
    </source>
</evidence>
<name>D0W2U1_NEICI</name>